<dbReference type="SUPFAM" id="SSF51735">
    <property type="entry name" value="NAD(P)-binding Rossmann-fold domains"/>
    <property type="match status" value="1"/>
</dbReference>
<protein>
    <submittedName>
        <fullName evidence="13">Sodium/hydrogen exchanger</fullName>
    </submittedName>
</protein>
<keyword evidence="7" id="KW-0406">Ion transport</keyword>
<dbReference type="eggNOG" id="COG4651">
    <property type="taxonomic scope" value="Bacteria"/>
</dbReference>
<evidence type="ECO:0000256" key="4">
    <source>
        <dbReference type="ARBA" id="ARBA00022449"/>
    </source>
</evidence>
<reference evidence="13" key="1">
    <citation type="submission" date="2008-01" db="EMBL/GenBank/DDBJ databases">
        <title>Complete sequence of Shewanella halifaxensis HAW-EB4.</title>
        <authorList>
            <consortium name="US DOE Joint Genome Institute"/>
            <person name="Copeland A."/>
            <person name="Lucas S."/>
            <person name="Lapidus A."/>
            <person name="Glavina del Rio T."/>
            <person name="Dalin E."/>
            <person name="Tice H."/>
            <person name="Bruce D."/>
            <person name="Goodwin L."/>
            <person name="Pitluck S."/>
            <person name="Sims D."/>
            <person name="Brettin T."/>
            <person name="Detter J.C."/>
            <person name="Han C."/>
            <person name="Kuske C.R."/>
            <person name="Schmutz J."/>
            <person name="Larimer F."/>
            <person name="Land M."/>
            <person name="Hauser L."/>
            <person name="Kyrpides N."/>
            <person name="Kim E."/>
            <person name="Zhao J.-S."/>
            <person name="Richardson P."/>
        </authorList>
    </citation>
    <scope>NUCLEOTIDE SEQUENCE [LARGE SCALE GENOMIC DNA]</scope>
    <source>
        <strain evidence="13">HAW-EB4</strain>
    </source>
</reference>
<keyword evidence="8 10" id="KW-0472">Membrane</keyword>
<feature type="transmembrane region" description="Helical" evidence="10">
    <location>
        <begin position="170"/>
        <end position="187"/>
    </location>
</feature>
<dbReference type="AlphaFoldDB" id="B0TSR9"/>
<dbReference type="GO" id="GO:0015297">
    <property type="term" value="F:antiporter activity"/>
    <property type="evidence" value="ECO:0007669"/>
    <property type="project" value="UniProtKB-KW"/>
</dbReference>
<evidence type="ECO:0000256" key="3">
    <source>
        <dbReference type="ARBA" id="ARBA00022448"/>
    </source>
</evidence>
<dbReference type="eggNOG" id="COG1226">
    <property type="taxonomic scope" value="Bacteria"/>
</dbReference>
<dbReference type="InterPro" id="IPR036291">
    <property type="entry name" value="NAD(P)-bd_dom_sf"/>
</dbReference>
<dbReference type="KEGG" id="shl:Shal_0669"/>
<keyword evidence="14" id="KW-1185">Reference proteome</keyword>
<dbReference type="GO" id="GO:0006813">
    <property type="term" value="P:potassium ion transport"/>
    <property type="evidence" value="ECO:0007669"/>
    <property type="project" value="InterPro"/>
</dbReference>
<feature type="compositionally biased region" description="Polar residues" evidence="9">
    <location>
        <begin position="575"/>
        <end position="588"/>
    </location>
</feature>
<dbReference type="PANTHER" id="PTHR42751:SF1">
    <property type="entry name" value="CATION_PROTON ANTIPORTER YBAL-RELATED"/>
    <property type="match status" value="1"/>
</dbReference>
<dbReference type="InterPro" id="IPR038770">
    <property type="entry name" value="Na+/solute_symporter_sf"/>
</dbReference>
<feature type="transmembrane region" description="Helical" evidence="10">
    <location>
        <begin position="337"/>
        <end position="361"/>
    </location>
</feature>
<feature type="compositionally biased region" description="Basic and acidic residues" evidence="9">
    <location>
        <begin position="550"/>
        <end position="574"/>
    </location>
</feature>
<keyword evidence="6 10" id="KW-1133">Transmembrane helix</keyword>
<evidence type="ECO:0000256" key="2">
    <source>
        <dbReference type="ARBA" id="ARBA00005551"/>
    </source>
</evidence>
<dbReference type="Pfam" id="PF00999">
    <property type="entry name" value="Na_H_Exchanger"/>
    <property type="match status" value="1"/>
</dbReference>
<comment type="similarity">
    <text evidence="2">Belongs to the monovalent cation:proton antiporter 2 (CPA2) transporter (TC 2.A.37) family.</text>
</comment>
<dbReference type="GO" id="GO:0016020">
    <property type="term" value="C:membrane"/>
    <property type="evidence" value="ECO:0007669"/>
    <property type="project" value="UniProtKB-SubCell"/>
</dbReference>
<evidence type="ECO:0000313" key="14">
    <source>
        <dbReference type="Proteomes" id="UP000001317"/>
    </source>
</evidence>
<dbReference type="HOGENOM" id="CLU_005126_12_0_6"/>
<feature type="transmembrane region" description="Helical" evidence="10">
    <location>
        <begin position="113"/>
        <end position="130"/>
    </location>
</feature>
<evidence type="ECO:0000256" key="1">
    <source>
        <dbReference type="ARBA" id="ARBA00004141"/>
    </source>
</evidence>
<dbReference type="Gene3D" id="1.20.1530.20">
    <property type="match status" value="1"/>
</dbReference>
<name>B0TSR9_SHEHH</name>
<dbReference type="InterPro" id="IPR006153">
    <property type="entry name" value="Cation/H_exchanger_TM"/>
</dbReference>
<evidence type="ECO:0000256" key="6">
    <source>
        <dbReference type="ARBA" id="ARBA00022989"/>
    </source>
</evidence>
<accession>B0TSR9</accession>
<evidence type="ECO:0000256" key="7">
    <source>
        <dbReference type="ARBA" id="ARBA00023065"/>
    </source>
</evidence>
<keyword evidence="3" id="KW-0813">Transport</keyword>
<keyword evidence="4" id="KW-0050">Antiport</keyword>
<feature type="transmembrane region" description="Helical" evidence="10">
    <location>
        <begin position="142"/>
        <end position="164"/>
    </location>
</feature>
<evidence type="ECO:0000313" key="13">
    <source>
        <dbReference type="EMBL" id="ABZ75244.1"/>
    </source>
</evidence>
<keyword evidence="5 10" id="KW-0812">Transmembrane</keyword>
<dbReference type="InterPro" id="IPR003148">
    <property type="entry name" value="RCK_N"/>
</dbReference>
<feature type="transmembrane region" description="Helical" evidence="10">
    <location>
        <begin position="21"/>
        <end position="39"/>
    </location>
</feature>
<dbReference type="Pfam" id="PF02254">
    <property type="entry name" value="TrkA_N"/>
    <property type="match status" value="1"/>
</dbReference>
<dbReference type="GO" id="GO:1902600">
    <property type="term" value="P:proton transmembrane transport"/>
    <property type="evidence" value="ECO:0007669"/>
    <property type="project" value="InterPro"/>
</dbReference>
<evidence type="ECO:0000256" key="5">
    <source>
        <dbReference type="ARBA" id="ARBA00022692"/>
    </source>
</evidence>
<organism evidence="13 14">
    <name type="scientific">Shewanella halifaxensis (strain HAW-EB4)</name>
    <dbReference type="NCBI Taxonomy" id="458817"/>
    <lineage>
        <taxon>Bacteria</taxon>
        <taxon>Pseudomonadati</taxon>
        <taxon>Pseudomonadota</taxon>
        <taxon>Gammaproteobacteria</taxon>
        <taxon>Alteromonadales</taxon>
        <taxon>Shewanellaceae</taxon>
        <taxon>Shewanella</taxon>
    </lineage>
</organism>
<feature type="domain" description="Cation/H+ exchanger transmembrane" evidence="11">
    <location>
        <begin position="7"/>
        <end position="350"/>
    </location>
</feature>
<dbReference type="PANTHER" id="PTHR42751">
    <property type="entry name" value="SODIUM/HYDROGEN EXCHANGER FAMILY/TRKA DOMAIN PROTEIN"/>
    <property type="match status" value="1"/>
</dbReference>
<feature type="transmembrane region" description="Helical" evidence="10">
    <location>
        <begin position="51"/>
        <end position="68"/>
    </location>
</feature>
<evidence type="ECO:0000256" key="10">
    <source>
        <dbReference type="SAM" id="Phobius"/>
    </source>
</evidence>
<dbReference type="EMBL" id="CP000931">
    <property type="protein sequence ID" value="ABZ75244.1"/>
    <property type="molecule type" value="Genomic_DNA"/>
</dbReference>
<sequence length="588" mass="64220">MEPAILIITLACGMLVSRVGLPPLIGYLVAGFVLFLFGIEESSLPMLEQLANLGVTLLLFAIGLKLDLRSLFKAEVWAGSSLHLIGSMLFFIPLLKLLGILGLEQLTGLEIDQLALLAFALSFSSTIFAVKILEDKGDMQSLYGRVAIGILIMQDIFAVAFLTISKGDIPSYWALGLLLLPLAKPLIYKAFDRVGHGELLVLFGLVMALVMGAGLFELVGLKPDLGALVIGILLAGHPKSSELAKSLFYFKELFLVAFFLTVGLNGLPTFSDIGLAAILVLIVPIKVILFMYLLTHFKLRSRTALMSSFSLGNYSEFGLIVAAVATSKGWLPPQWMVILAVALSFSFLFAAPLNTASNRLYQKFQSRLKRLEKPPLHPEDRPIPVGNPRFLILGMGRIGSGAYDELRARYDGEILGIEHKQELVDFHIKEGRNVVQGDASDTDFWEKLDRAPNLELVLLTMPHHVGNQFAVEQLKLLDYQGKLSAIVKFKEDAQSLSESGVHSVYNLYEAAGAGLVEHLVKELLAPSGTAPDNPNAINHQNEAKIPADTDVIKHQTEAKTPADTDVSKQKKQADNTDTANVTKHQNEA</sequence>
<dbReference type="Gene3D" id="3.40.50.720">
    <property type="entry name" value="NAD(P)-binding Rossmann-like Domain"/>
    <property type="match status" value="1"/>
</dbReference>
<feature type="domain" description="RCK N-terminal" evidence="12">
    <location>
        <begin position="390"/>
        <end position="506"/>
    </location>
</feature>
<evidence type="ECO:0000259" key="12">
    <source>
        <dbReference type="Pfam" id="PF02254"/>
    </source>
</evidence>
<evidence type="ECO:0000256" key="9">
    <source>
        <dbReference type="SAM" id="MobiDB-lite"/>
    </source>
</evidence>
<comment type="subcellular location">
    <subcellularLocation>
        <location evidence="1">Membrane</location>
        <topology evidence="1">Multi-pass membrane protein</topology>
    </subcellularLocation>
</comment>
<dbReference type="STRING" id="458817.Shal_0669"/>
<feature type="transmembrane region" description="Helical" evidence="10">
    <location>
        <begin position="80"/>
        <end position="101"/>
    </location>
</feature>
<feature type="region of interest" description="Disordered" evidence="9">
    <location>
        <begin position="550"/>
        <end position="588"/>
    </location>
</feature>
<evidence type="ECO:0000259" key="11">
    <source>
        <dbReference type="Pfam" id="PF00999"/>
    </source>
</evidence>
<dbReference type="Proteomes" id="UP000001317">
    <property type="component" value="Chromosome"/>
</dbReference>
<proteinExistence type="inferred from homology"/>
<feature type="transmembrane region" description="Helical" evidence="10">
    <location>
        <begin position="199"/>
        <end position="219"/>
    </location>
</feature>
<dbReference type="RefSeq" id="WP_012275798.1">
    <property type="nucleotide sequence ID" value="NC_010334.1"/>
</dbReference>
<gene>
    <name evidence="13" type="ordered locus">Shal_0669</name>
</gene>
<feature type="transmembrane region" description="Helical" evidence="10">
    <location>
        <begin position="314"/>
        <end position="331"/>
    </location>
</feature>
<feature type="transmembrane region" description="Helical" evidence="10">
    <location>
        <begin position="273"/>
        <end position="294"/>
    </location>
</feature>
<evidence type="ECO:0000256" key="8">
    <source>
        <dbReference type="ARBA" id="ARBA00023136"/>
    </source>
</evidence>